<evidence type="ECO:0000256" key="19">
    <source>
        <dbReference type="ARBA" id="ARBA00049035"/>
    </source>
</evidence>
<dbReference type="RefSeq" id="WP_376918337.1">
    <property type="nucleotide sequence ID" value="NZ_JBHRSW010000004.1"/>
</dbReference>
<evidence type="ECO:0000256" key="12">
    <source>
        <dbReference type="ARBA" id="ARBA00022842"/>
    </source>
</evidence>
<accession>A0ABV7FJ74</accession>
<name>A0ABV7FJ74_9ALTE</name>
<evidence type="ECO:0000256" key="5">
    <source>
        <dbReference type="ARBA" id="ARBA00013023"/>
    </source>
</evidence>
<comment type="pathway">
    <text evidence="3">Cofactor biosynthesis; tetrahydrofolylpolyglutamate biosynthesis.</text>
</comment>
<evidence type="ECO:0000256" key="16">
    <source>
        <dbReference type="ARBA" id="ARBA00032510"/>
    </source>
</evidence>
<comment type="pathway">
    <text evidence="2">Cofactor biosynthesis; tetrahydrofolate biosynthesis; 7,8-dihydrofolate from 2-amino-4-hydroxy-6-hydroxymethyl-7,8-dihydropteridine diphosphate and 4-aminobenzoate: step 2/2.</text>
</comment>
<dbReference type="Pfam" id="PF02875">
    <property type="entry name" value="Mur_ligase_C"/>
    <property type="match status" value="1"/>
</dbReference>
<dbReference type="Pfam" id="PF08245">
    <property type="entry name" value="Mur_ligase_M"/>
    <property type="match status" value="1"/>
</dbReference>
<evidence type="ECO:0000256" key="15">
    <source>
        <dbReference type="ARBA" id="ARBA00030592"/>
    </source>
</evidence>
<keyword evidence="25" id="KW-1185">Reference proteome</keyword>
<organism evidence="24 25">
    <name type="scientific">Agaribacter flavus</name>
    <dbReference type="NCBI Taxonomy" id="1902781"/>
    <lineage>
        <taxon>Bacteria</taxon>
        <taxon>Pseudomonadati</taxon>
        <taxon>Pseudomonadota</taxon>
        <taxon>Gammaproteobacteria</taxon>
        <taxon>Alteromonadales</taxon>
        <taxon>Alteromonadaceae</taxon>
        <taxon>Agaribacter</taxon>
    </lineage>
</organism>
<evidence type="ECO:0000256" key="8">
    <source>
        <dbReference type="ARBA" id="ARBA00022598"/>
    </source>
</evidence>
<dbReference type="SUPFAM" id="SSF53623">
    <property type="entry name" value="MurD-like peptide ligases, catalytic domain"/>
    <property type="match status" value="1"/>
</dbReference>
<evidence type="ECO:0000259" key="22">
    <source>
        <dbReference type="Pfam" id="PF02875"/>
    </source>
</evidence>
<dbReference type="PROSITE" id="PS01012">
    <property type="entry name" value="FOLYLPOLYGLU_SYNT_2"/>
    <property type="match status" value="1"/>
</dbReference>
<dbReference type="EC" id="6.3.2.12" evidence="5"/>
<dbReference type="PANTHER" id="PTHR11136:SF0">
    <property type="entry name" value="DIHYDROFOLATE SYNTHETASE-RELATED"/>
    <property type="match status" value="1"/>
</dbReference>
<keyword evidence="11 21" id="KW-0067">ATP-binding</keyword>
<keyword evidence="13" id="KW-0289">Folate biosynthesis</keyword>
<evidence type="ECO:0000259" key="23">
    <source>
        <dbReference type="Pfam" id="PF08245"/>
    </source>
</evidence>
<evidence type="ECO:0000256" key="2">
    <source>
        <dbReference type="ARBA" id="ARBA00004799"/>
    </source>
</evidence>
<dbReference type="NCBIfam" id="TIGR01499">
    <property type="entry name" value="folC"/>
    <property type="match status" value="1"/>
</dbReference>
<feature type="domain" description="Mur ligase C-terminal" evidence="22">
    <location>
        <begin position="317"/>
        <end position="449"/>
    </location>
</feature>
<keyword evidence="10 21" id="KW-0547">Nucleotide-binding</keyword>
<evidence type="ECO:0000256" key="17">
    <source>
        <dbReference type="ARBA" id="ARBA00047493"/>
    </source>
</evidence>
<dbReference type="PROSITE" id="PS01011">
    <property type="entry name" value="FOLYLPOLYGLU_SYNT_1"/>
    <property type="match status" value="1"/>
</dbReference>
<dbReference type="GO" id="GO:0016874">
    <property type="term" value="F:ligase activity"/>
    <property type="evidence" value="ECO:0007669"/>
    <property type="project" value="UniProtKB-KW"/>
</dbReference>
<comment type="caution">
    <text evidence="24">The sequence shown here is derived from an EMBL/GenBank/DDBJ whole genome shotgun (WGS) entry which is preliminary data.</text>
</comment>
<dbReference type="InterPro" id="IPR018109">
    <property type="entry name" value="Folylpolyglutamate_synth_CS"/>
</dbReference>
<dbReference type="InterPro" id="IPR001645">
    <property type="entry name" value="Folylpolyglutamate_synth"/>
</dbReference>
<dbReference type="InterPro" id="IPR036615">
    <property type="entry name" value="Mur_ligase_C_dom_sf"/>
</dbReference>
<evidence type="ECO:0000256" key="3">
    <source>
        <dbReference type="ARBA" id="ARBA00005150"/>
    </source>
</evidence>
<dbReference type="InterPro" id="IPR004101">
    <property type="entry name" value="Mur_ligase_C"/>
</dbReference>
<dbReference type="InterPro" id="IPR013221">
    <property type="entry name" value="Mur_ligase_cen"/>
</dbReference>
<comment type="catalytic activity">
    <reaction evidence="18">
        <text>10-formyltetrahydrofolyl-(gamma-L-Glu)(n) + L-glutamate + ATP = 10-formyltetrahydrofolyl-(gamma-L-Glu)(n+1) + ADP + phosphate + H(+)</text>
        <dbReference type="Rhea" id="RHEA:51904"/>
        <dbReference type="Rhea" id="RHEA-COMP:13088"/>
        <dbReference type="Rhea" id="RHEA-COMP:14300"/>
        <dbReference type="ChEBI" id="CHEBI:15378"/>
        <dbReference type="ChEBI" id="CHEBI:29985"/>
        <dbReference type="ChEBI" id="CHEBI:30616"/>
        <dbReference type="ChEBI" id="CHEBI:43474"/>
        <dbReference type="ChEBI" id="CHEBI:134413"/>
        <dbReference type="ChEBI" id="CHEBI:456216"/>
        <dbReference type="EC" id="6.3.2.17"/>
    </reaction>
</comment>
<comment type="similarity">
    <text evidence="4 21">Belongs to the folylpolyglutamate synthase family.</text>
</comment>
<feature type="domain" description="Mur ligase central" evidence="23">
    <location>
        <begin position="46"/>
        <end position="186"/>
    </location>
</feature>
<keyword evidence="12" id="KW-0460">Magnesium</keyword>
<evidence type="ECO:0000313" key="25">
    <source>
        <dbReference type="Proteomes" id="UP001595478"/>
    </source>
</evidence>
<evidence type="ECO:0000256" key="10">
    <source>
        <dbReference type="ARBA" id="ARBA00022741"/>
    </source>
</evidence>
<evidence type="ECO:0000256" key="7">
    <source>
        <dbReference type="ARBA" id="ARBA00019357"/>
    </source>
</evidence>
<evidence type="ECO:0000256" key="18">
    <source>
        <dbReference type="ARBA" id="ARBA00047808"/>
    </source>
</evidence>
<dbReference type="EC" id="6.3.2.17" evidence="6"/>
<evidence type="ECO:0000256" key="14">
    <source>
        <dbReference type="ARBA" id="ARBA00030048"/>
    </source>
</evidence>
<comment type="catalytic activity">
    <reaction evidence="19">
        <text>(6R)-5,10-methylenetetrahydrofolyl-(gamma-L-Glu)(n) + L-glutamate + ATP = (6R)-5,10-methylenetetrahydrofolyl-(gamma-L-Glu)(n+1) + ADP + phosphate + H(+)</text>
        <dbReference type="Rhea" id="RHEA:51912"/>
        <dbReference type="Rhea" id="RHEA-COMP:13257"/>
        <dbReference type="Rhea" id="RHEA-COMP:13258"/>
        <dbReference type="ChEBI" id="CHEBI:15378"/>
        <dbReference type="ChEBI" id="CHEBI:29985"/>
        <dbReference type="ChEBI" id="CHEBI:30616"/>
        <dbReference type="ChEBI" id="CHEBI:43474"/>
        <dbReference type="ChEBI" id="CHEBI:136572"/>
        <dbReference type="ChEBI" id="CHEBI:456216"/>
        <dbReference type="EC" id="6.3.2.17"/>
    </reaction>
</comment>
<dbReference type="PANTHER" id="PTHR11136">
    <property type="entry name" value="FOLYLPOLYGLUTAMATE SYNTHASE-RELATED"/>
    <property type="match status" value="1"/>
</dbReference>
<comment type="catalytic activity">
    <reaction evidence="20">
        <text>7,8-dihydropteroate + L-glutamate + ATP = 7,8-dihydrofolate + ADP + phosphate + H(+)</text>
        <dbReference type="Rhea" id="RHEA:23584"/>
        <dbReference type="ChEBI" id="CHEBI:15378"/>
        <dbReference type="ChEBI" id="CHEBI:17839"/>
        <dbReference type="ChEBI" id="CHEBI:29985"/>
        <dbReference type="ChEBI" id="CHEBI:30616"/>
        <dbReference type="ChEBI" id="CHEBI:43474"/>
        <dbReference type="ChEBI" id="CHEBI:57451"/>
        <dbReference type="ChEBI" id="CHEBI:456216"/>
        <dbReference type="EC" id="6.3.2.12"/>
    </reaction>
</comment>
<dbReference type="Gene3D" id="3.90.190.20">
    <property type="entry name" value="Mur ligase, C-terminal domain"/>
    <property type="match status" value="1"/>
</dbReference>
<gene>
    <name evidence="24" type="ORF">ACFOHL_01010</name>
</gene>
<keyword evidence="8 21" id="KW-0436">Ligase</keyword>
<evidence type="ECO:0000256" key="9">
    <source>
        <dbReference type="ARBA" id="ARBA00022723"/>
    </source>
</evidence>
<comment type="function">
    <text evidence="1">Functions in two distinct reactions of the de novo folate biosynthetic pathway. Catalyzes the addition of a glutamate residue to dihydropteroate (7,8-dihydropteroate or H2Pte) to form dihydrofolate (7,8-dihydrofolate monoglutamate or H2Pte-Glu). Also catalyzes successive additions of L-glutamate to tetrahydrofolate or 10-formyltetrahydrofolate or 5,10-methylenetetrahydrofolate, leading to folylpolyglutamate derivatives.</text>
</comment>
<dbReference type="Gene3D" id="3.40.1190.10">
    <property type="entry name" value="Mur-like, catalytic domain"/>
    <property type="match status" value="1"/>
</dbReference>
<evidence type="ECO:0000256" key="1">
    <source>
        <dbReference type="ARBA" id="ARBA00002714"/>
    </source>
</evidence>
<comment type="catalytic activity">
    <reaction evidence="17">
        <text>(6S)-5,6,7,8-tetrahydrofolyl-(gamma-L-Glu)(n) + L-glutamate + ATP = (6S)-5,6,7,8-tetrahydrofolyl-(gamma-L-Glu)(n+1) + ADP + phosphate + H(+)</text>
        <dbReference type="Rhea" id="RHEA:10580"/>
        <dbReference type="Rhea" id="RHEA-COMP:14738"/>
        <dbReference type="Rhea" id="RHEA-COMP:14740"/>
        <dbReference type="ChEBI" id="CHEBI:15378"/>
        <dbReference type="ChEBI" id="CHEBI:29985"/>
        <dbReference type="ChEBI" id="CHEBI:30616"/>
        <dbReference type="ChEBI" id="CHEBI:43474"/>
        <dbReference type="ChEBI" id="CHEBI:141005"/>
        <dbReference type="ChEBI" id="CHEBI:456216"/>
        <dbReference type="EC" id="6.3.2.17"/>
    </reaction>
</comment>
<evidence type="ECO:0000256" key="13">
    <source>
        <dbReference type="ARBA" id="ARBA00022909"/>
    </source>
</evidence>
<protein>
    <recommendedName>
        <fullName evidence="7">Dihydrofolate synthase/folylpolyglutamate synthase</fullName>
        <ecNumber evidence="5">6.3.2.12</ecNumber>
        <ecNumber evidence="6">6.3.2.17</ecNumber>
    </recommendedName>
    <alternativeName>
        <fullName evidence="16">Folylpoly-gamma-glutamate synthetase-dihydrofolate synthetase</fullName>
    </alternativeName>
    <alternativeName>
        <fullName evidence="14">Folylpolyglutamate synthetase</fullName>
    </alternativeName>
    <alternativeName>
        <fullName evidence="15">Tetrahydrofolylpolyglutamate synthase</fullName>
    </alternativeName>
</protein>
<dbReference type="EMBL" id="JBHRSW010000004">
    <property type="protein sequence ID" value="MFC3120195.1"/>
    <property type="molecule type" value="Genomic_DNA"/>
</dbReference>
<dbReference type="InterPro" id="IPR036565">
    <property type="entry name" value="Mur-like_cat_sf"/>
</dbReference>
<reference evidence="25" key="1">
    <citation type="journal article" date="2019" name="Int. J. Syst. Evol. Microbiol.">
        <title>The Global Catalogue of Microorganisms (GCM) 10K type strain sequencing project: providing services to taxonomists for standard genome sequencing and annotation.</title>
        <authorList>
            <consortium name="The Broad Institute Genomics Platform"/>
            <consortium name="The Broad Institute Genome Sequencing Center for Infectious Disease"/>
            <person name="Wu L."/>
            <person name="Ma J."/>
        </authorList>
    </citation>
    <scope>NUCLEOTIDE SEQUENCE [LARGE SCALE GENOMIC DNA]</scope>
    <source>
        <strain evidence="25">KCTC 52473</strain>
    </source>
</reference>
<proteinExistence type="inferred from homology"/>
<evidence type="ECO:0000256" key="4">
    <source>
        <dbReference type="ARBA" id="ARBA00008276"/>
    </source>
</evidence>
<evidence type="ECO:0000313" key="24">
    <source>
        <dbReference type="EMBL" id="MFC3120195.1"/>
    </source>
</evidence>
<sequence length="465" mass="51252">MPKTLAQWLRFIEQNHPSEIDMGLSRTQQVLDRLCLDMSNTRVVTVAGTNGKGTTCTTIESVLQSSGLTVGRYASPHMLRFNERIVVNGEEADDADICYAFEQVCNAQKAIPLTYFEYATLAALVCFVSAKVDVIVLEVGLGGRLDATNVLDANVAVITSIGFDHQDWLGDTLQQIAREKAGIIKPKSRVVLGFKAEEVGLSLPLQAEANGDNSIWQAGVDFKLFEAGDAAMHDDAKFDKSRGLINPQLVPTATELDAPIEYVWQNQQVPNQNVMTAIAALWQLTYVLEKQKRERLLHCLLDKTRIETSIQKVRLLGRVQTLSTSPLVLADVAHNQQAAEYLASQLQCLPQGIENLNEHLAENLTFHFVVGMLKDKNIDTTLQAMSAIKARWYPCTLGSLRGESAERLIQYLKSNGQDIVGPFDSVEAGLDKALECAISTDIICVFGSFLTVAEAIPRFVDREVL</sequence>
<dbReference type="PIRSF" id="PIRSF001563">
    <property type="entry name" value="Folylpolyglu_synth"/>
    <property type="match status" value="1"/>
</dbReference>
<keyword evidence="9" id="KW-0479">Metal-binding</keyword>
<evidence type="ECO:0000256" key="20">
    <source>
        <dbReference type="ARBA" id="ARBA00049161"/>
    </source>
</evidence>
<evidence type="ECO:0000256" key="11">
    <source>
        <dbReference type="ARBA" id="ARBA00022840"/>
    </source>
</evidence>
<dbReference type="Proteomes" id="UP001595478">
    <property type="component" value="Unassembled WGS sequence"/>
</dbReference>
<evidence type="ECO:0000256" key="21">
    <source>
        <dbReference type="PIRNR" id="PIRNR001563"/>
    </source>
</evidence>
<dbReference type="SUPFAM" id="SSF53244">
    <property type="entry name" value="MurD-like peptide ligases, peptide-binding domain"/>
    <property type="match status" value="1"/>
</dbReference>
<evidence type="ECO:0000256" key="6">
    <source>
        <dbReference type="ARBA" id="ARBA00013025"/>
    </source>
</evidence>